<evidence type="ECO:0000256" key="4">
    <source>
        <dbReference type="ARBA" id="ARBA00022842"/>
    </source>
</evidence>
<keyword evidence="7" id="KW-1185">Reference proteome</keyword>
<dbReference type="CDD" id="cd04666">
    <property type="entry name" value="NUDIX_DIPP2_like_Nudt4"/>
    <property type="match status" value="1"/>
</dbReference>
<gene>
    <name evidence="6" type="ORF">PAM7066_02093</name>
</gene>
<keyword evidence="4" id="KW-0460">Magnesium</keyword>
<dbReference type="GO" id="GO:1901911">
    <property type="term" value="P:adenosine 5'-(hexahydrogen pentaphosphate) catabolic process"/>
    <property type="evidence" value="ECO:0007669"/>
    <property type="project" value="TreeGrafter"/>
</dbReference>
<dbReference type="EMBL" id="FWFV01000005">
    <property type="protein sequence ID" value="SLN47384.1"/>
    <property type="molecule type" value="Genomic_DNA"/>
</dbReference>
<protein>
    <submittedName>
        <fullName evidence="6">NUDIX domain protein</fullName>
    </submittedName>
</protein>
<dbReference type="Proteomes" id="UP000193870">
    <property type="component" value="Unassembled WGS sequence"/>
</dbReference>
<dbReference type="RefSeq" id="WP_085854076.1">
    <property type="nucleotide sequence ID" value="NZ_FOPF01000005.1"/>
</dbReference>
<evidence type="ECO:0000313" key="7">
    <source>
        <dbReference type="Proteomes" id="UP000193870"/>
    </source>
</evidence>
<dbReference type="SUPFAM" id="SSF55811">
    <property type="entry name" value="Nudix"/>
    <property type="match status" value="1"/>
</dbReference>
<accession>A0A1Y5SSZ3</accession>
<dbReference type="AlphaFoldDB" id="A0A1Y5SSZ3"/>
<dbReference type="PANTHER" id="PTHR12629:SF0">
    <property type="entry name" value="DIPHOSPHOINOSITOL-POLYPHOSPHATE DIPHOSPHATASE"/>
    <property type="match status" value="1"/>
</dbReference>
<name>A0A1Y5SSZ3_9RHOB</name>
<dbReference type="GO" id="GO:1901909">
    <property type="term" value="P:diadenosine hexaphosphate catabolic process"/>
    <property type="evidence" value="ECO:0007669"/>
    <property type="project" value="TreeGrafter"/>
</dbReference>
<dbReference type="GO" id="GO:0005737">
    <property type="term" value="C:cytoplasm"/>
    <property type="evidence" value="ECO:0007669"/>
    <property type="project" value="TreeGrafter"/>
</dbReference>
<keyword evidence="2" id="KW-0479">Metal-binding</keyword>
<evidence type="ECO:0000256" key="2">
    <source>
        <dbReference type="ARBA" id="ARBA00022723"/>
    </source>
</evidence>
<dbReference type="GO" id="GO:0034432">
    <property type="term" value="F:bis(5'-adenosyl)-pentaphosphatase activity"/>
    <property type="evidence" value="ECO:0007669"/>
    <property type="project" value="TreeGrafter"/>
</dbReference>
<dbReference type="InterPro" id="IPR047198">
    <property type="entry name" value="DDP-like_NUDIX"/>
</dbReference>
<dbReference type="Pfam" id="PF00293">
    <property type="entry name" value="NUDIX"/>
    <property type="match status" value="1"/>
</dbReference>
<dbReference type="GO" id="GO:0046872">
    <property type="term" value="F:metal ion binding"/>
    <property type="evidence" value="ECO:0007669"/>
    <property type="project" value="UniProtKB-KW"/>
</dbReference>
<dbReference type="GO" id="GO:0008486">
    <property type="term" value="F:diphosphoinositol-polyphosphate diphosphatase activity"/>
    <property type="evidence" value="ECO:0007669"/>
    <property type="project" value="TreeGrafter"/>
</dbReference>
<dbReference type="Gene3D" id="3.90.79.10">
    <property type="entry name" value="Nucleoside Triphosphate Pyrophosphohydrolase"/>
    <property type="match status" value="1"/>
</dbReference>
<evidence type="ECO:0000256" key="1">
    <source>
        <dbReference type="ARBA" id="ARBA00001946"/>
    </source>
</evidence>
<dbReference type="GO" id="GO:0000298">
    <property type="term" value="F:endopolyphosphatase activity"/>
    <property type="evidence" value="ECO:0007669"/>
    <property type="project" value="TreeGrafter"/>
</dbReference>
<organism evidence="6 7">
    <name type="scientific">Palleronia marisminoris</name>
    <dbReference type="NCBI Taxonomy" id="315423"/>
    <lineage>
        <taxon>Bacteria</taxon>
        <taxon>Pseudomonadati</taxon>
        <taxon>Pseudomonadota</taxon>
        <taxon>Alphaproteobacteria</taxon>
        <taxon>Rhodobacterales</taxon>
        <taxon>Roseobacteraceae</taxon>
        <taxon>Palleronia</taxon>
    </lineage>
</organism>
<dbReference type="PROSITE" id="PS51462">
    <property type="entry name" value="NUDIX"/>
    <property type="match status" value="1"/>
</dbReference>
<dbReference type="GO" id="GO:0034431">
    <property type="term" value="F:bis(5'-adenosyl)-hexaphosphatase activity"/>
    <property type="evidence" value="ECO:0007669"/>
    <property type="project" value="TreeGrafter"/>
</dbReference>
<dbReference type="GO" id="GO:0071543">
    <property type="term" value="P:diphosphoinositol polyphosphate metabolic process"/>
    <property type="evidence" value="ECO:0007669"/>
    <property type="project" value="TreeGrafter"/>
</dbReference>
<dbReference type="InterPro" id="IPR015797">
    <property type="entry name" value="NUDIX_hydrolase-like_dom_sf"/>
</dbReference>
<dbReference type="OrthoDB" id="7066910at2"/>
<comment type="cofactor">
    <cofactor evidence="1">
        <name>Mg(2+)</name>
        <dbReference type="ChEBI" id="CHEBI:18420"/>
    </cofactor>
</comment>
<reference evidence="6 7" key="1">
    <citation type="submission" date="2017-03" db="EMBL/GenBank/DDBJ databases">
        <authorList>
            <person name="Afonso C.L."/>
            <person name="Miller P.J."/>
            <person name="Scott M.A."/>
            <person name="Spackman E."/>
            <person name="Goraichik I."/>
            <person name="Dimitrov K.M."/>
            <person name="Suarez D.L."/>
            <person name="Swayne D.E."/>
        </authorList>
    </citation>
    <scope>NUCLEOTIDE SEQUENCE [LARGE SCALE GENOMIC DNA]</scope>
    <source>
        <strain evidence="6 7">CECT 7066</strain>
    </source>
</reference>
<dbReference type="InterPro" id="IPR000086">
    <property type="entry name" value="NUDIX_hydrolase_dom"/>
</dbReference>
<evidence type="ECO:0000313" key="6">
    <source>
        <dbReference type="EMBL" id="SLN47384.1"/>
    </source>
</evidence>
<evidence type="ECO:0000256" key="3">
    <source>
        <dbReference type="ARBA" id="ARBA00022801"/>
    </source>
</evidence>
<dbReference type="GO" id="GO:1901907">
    <property type="term" value="P:diadenosine pentaphosphate catabolic process"/>
    <property type="evidence" value="ECO:0007669"/>
    <property type="project" value="TreeGrafter"/>
</dbReference>
<sequence>MIRRLWTEYILPVFRRPNRYQVAALCWRIEDDVLQMLLLTSRQTRRWVLPKGWPMAGFGALDTAREEAWEEGGVRLEQEGLHLGRYSYSKRMRGVPVRTDVDVFAVRVISVSDSFPEAAERERRWVTPSEAAEMVDEHDLAALLRDAARLIAPSHDH</sequence>
<dbReference type="PANTHER" id="PTHR12629">
    <property type="entry name" value="DIPHOSPHOINOSITOL POLYPHOSPHATE PHOSPHOHYDROLASE"/>
    <property type="match status" value="1"/>
</dbReference>
<dbReference type="STRING" id="315423.SAMN04488020_105148"/>
<proteinExistence type="predicted"/>
<feature type="domain" description="Nudix hydrolase" evidence="5">
    <location>
        <begin position="19"/>
        <end position="148"/>
    </location>
</feature>
<keyword evidence="3" id="KW-0378">Hydrolase</keyword>
<evidence type="ECO:0000259" key="5">
    <source>
        <dbReference type="PROSITE" id="PS51462"/>
    </source>
</evidence>